<reference evidence="1 2" key="2">
    <citation type="journal article" date="2022" name="Mol. Ecol. Resour.">
        <title>The genomes of chicory, endive, great burdock and yacon provide insights into Asteraceae paleo-polyploidization history and plant inulin production.</title>
        <authorList>
            <person name="Fan W."/>
            <person name="Wang S."/>
            <person name="Wang H."/>
            <person name="Wang A."/>
            <person name="Jiang F."/>
            <person name="Liu H."/>
            <person name="Zhao H."/>
            <person name="Xu D."/>
            <person name="Zhang Y."/>
        </authorList>
    </citation>
    <scope>NUCLEOTIDE SEQUENCE [LARGE SCALE GENOMIC DNA]</scope>
    <source>
        <strain evidence="2">cv. Yunnan</strain>
        <tissue evidence="1">Leaves</tissue>
    </source>
</reference>
<protein>
    <submittedName>
        <fullName evidence="1">Uncharacterized protein</fullName>
    </submittedName>
</protein>
<gene>
    <name evidence="1" type="ORF">L1987_04364</name>
</gene>
<dbReference type="Proteomes" id="UP001056120">
    <property type="component" value="Linkage Group LG01"/>
</dbReference>
<evidence type="ECO:0000313" key="1">
    <source>
        <dbReference type="EMBL" id="KAI3830229.1"/>
    </source>
</evidence>
<evidence type="ECO:0000313" key="2">
    <source>
        <dbReference type="Proteomes" id="UP001056120"/>
    </source>
</evidence>
<proteinExistence type="predicted"/>
<accession>A0ACB9KDD8</accession>
<organism evidence="1 2">
    <name type="scientific">Smallanthus sonchifolius</name>
    <dbReference type="NCBI Taxonomy" id="185202"/>
    <lineage>
        <taxon>Eukaryota</taxon>
        <taxon>Viridiplantae</taxon>
        <taxon>Streptophyta</taxon>
        <taxon>Embryophyta</taxon>
        <taxon>Tracheophyta</taxon>
        <taxon>Spermatophyta</taxon>
        <taxon>Magnoliopsida</taxon>
        <taxon>eudicotyledons</taxon>
        <taxon>Gunneridae</taxon>
        <taxon>Pentapetalae</taxon>
        <taxon>asterids</taxon>
        <taxon>campanulids</taxon>
        <taxon>Asterales</taxon>
        <taxon>Asteraceae</taxon>
        <taxon>Asteroideae</taxon>
        <taxon>Heliantheae alliance</taxon>
        <taxon>Millerieae</taxon>
        <taxon>Smallanthus</taxon>
    </lineage>
</organism>
<keyword evidence="2" id="KW-1185">Reference proteome</keyword>
<comment type="caution">
    <text evidence="1">The sequence shown here is derived from an EMBL/GenBank/DDBJ whole genome shotgun (WGS) entry which is preliminary data.</text>
</comment>
<dbReference type="EMBL" id="CM042018">
    <property type="protein sequence ID" value="KAI3830229.1"/>
    <property type="molecule type" value="Genomic_DNA"/>
</dbReference>
<name>A0ACB9KDD8_9ASTR</name>
<reference evidence="2" key="1">
    <citation type="journal article" date="2022" name="Mol. Ecol. Resour.">
        <title>The genomes of chicory, endive, great burdock and yacon provide insights into Asteraceae palaeo-polyploidization history and plant inulin production.</title>
        <authorList>
            <person name="Fan W."/>
            <person name="Wang S."/>
            <person name="Wang H."/>
            <person name="Wang A."/>
            <person name="Jiang F."/>
            <person name="Liu H."/>
            <person name="Zhao H."/>
            <person name="Xu D."/>
            <person name="Zhang Y."/>
        </authorList>
    </citation>
    <scope>NUCLEOTIDE SEQUENCE [LARGE SCALE GENOMIC DNA]</scope>
    <source>
        <strain evidence="2">cv. Yunnan</strain>
    </source>
</reference>
<sequence>MSLQSLAHANGCYLKPTSVFASKRDIFFADFVNFGAKRSNRRLTGASVLRGFQKRRNWSNSVKSVLDFDRVENQQSSDSKVKVANLEDILAERGACGVGFIANLDNKGSHGIVQDALMALGCMEHRGGCGADNDSGDGSGLMTSIPWEFFNKWAGKEGIAPFDQLHTGVGMVFLPQDEKLMEQAKSVIVNIFNQEGLEVLAWRSVPINTPIVGYYAREAMPNIQQVFVKIIKEDDIDDIERELYICRKLIEKRASSETWGNELYFCSLSNRTIVYKGMLRSEVLGKFYYDLQNEDYKSPFAIYHRRYSTNTSPRWPLAQPMRLLGHNGEINTIQGNLNWMSSRENSIKSPVWRGRENEIRPFGNPKASDSANLDSAAELFIRSGRTPEEAMMILVPEAYKNHPTLSIKYPEVVDFYNYYKGQMEAWDGPALLLFSDGKTVGACLDRNGLRPARYWRTDDNVVYVASEVGVLPIDDSKVTMKGRLGPGMMITVDLINGQSHLDPSNPTSLPPLPSCSLSPISSSPESPNTLSVMDSKLHPAMTVSNIKNFIPLILEFETAHYTTWSELFQIHCRAYEVFDHLGPKPASSSSTATTDDGKKAASPSSDALWSRLDAIVLQWIYGTISTDLLHTIMKPGATAHQAWTTLEGLFKDNKNTRSVFLQQEFSNVRLENFPNMSAYCQQVKLLSDQLASVGSPIDNQRLVLQLLTGLTEQYDGISTILQNRDPLPDFHEARSRLTMEESKKKHQTAQAAHSSATALAAVTTHPSPPNSNANQSSDRNRGRGRSHGRGRGRGTNGRGGRGSNTQHPYIVFPQTWASNQWASLMNNQAQQWPAANPSPPCPYPSTPRSNAGTGLLGPAPSQAYTAGPVPTDIAQALYTLSLHQPDPVGYMDTGATGHMANQQGNISPSVFNDCTTKNIIVGNGMTIPVLGQGNHTLPPPFPPLKLNNVLYAPQLIKNLISVRRLTADNLISIEFDPFGFLVKDLKTKAPILRCNSSGDLYPLTVPLQSLSSPPSTFAAITQDRWHQRLGHPGQNLLHSLKSSSCINYGKPSSTICQSCVFGKSIKLPFYDSLNKTSLPFDIIHSDLWTSPVLSTGGHRYYILFLDDFTNFLWTYPISNKSQVFETFTRFNNYINTQFERKIKQFQCDNGKEYANNNFQNFCHHNGMYFRFTCPHTSSQNGKAERKIRTINNMLRTLLAQSSLPPNFWHHALEVATYLLNILPSKNHNFLSPTTLLYKCQPTYEHLRVFGCLCYPILPSNTIHKLANRSQPCVFLGYPTNHRGYKCLDLQTHKIFINRHVQFEESIFPYQIRSPTTSHSYDFLSPLLNPLLWSHVSQPNSHSSQTPLTTPVLAQPSSNQPPAHPPSPNQTAAQTIPSSSSVPTPPAQTDTSPQTDPTPPTQPATTETVSQTAPFTAPTHPSLPNTPPIIHTYTRRQPGTTQPRSVFFPGQATAAQPTSTVHPPPSQPPAPPPPPTRTMRTRAMDGISKQIKPNLNLHASTIAPIPKNPQVALSSPEWYNAMNDEFSALIKNETWELVPRTPDMNIIRSMWLFKHKFKSDGSLERYKARLVCDGRKQQVGIDCGETFSPVVKPATIRLVLSLALSQSWKIHQLDVTNAFLHGHLAETVYMYQPMGFRHRDYPDHVCRLKKSLYGLKQAPRAWYQRFTDFVLMLGFTQSKSDNSLFIYHQGSHTAYLLIYVDDIILTTSSDDLRKRLMSSLAGEFAMKDLGPLTYFLGISVTRTGDQMFLSQQAYAKDILHRAAMDSSKPVPTPVDTQSKLSDSSGHMFDDPTTYRSLAGALQYLTFTRPDITYAVQQICMHMHSPRIDHWNALKRILRYIQGTSDFGLLLGPTPQLSLLAYTDADWAGCPDTRRSTSGYCVYLGDNLISWSSKRQSTISRSSAEAEYRGVANVVAEICWLRNLLLELHRPLLRATLIYCDNVSAIYLSGNPVQHQRTKHIELDIHFVREHVQRGNVRILHVPSRYQIADIFTKGLPRILFEDFRSSLSIRSPPASTAGVYENTEVKKRVALSSPYGKWIAENMRNLEPANFLSSLTMENETILRHQQAFGYSSEDVQMVIESMASEGKEPTFCMGDDIPLAVLSQKSHMLYDYFKQRFAQVTNPAIDPLREGLVMSLEVNLGKRGNILEVGPENASQVTLSSPVLNESELESLFKDPFLKSQTIPTFFDIRKGLDGSLEKTLNKICEAADEAVRNGCQLLVLSDRADELEATCPAVPILLAVGAVHQHLIQNGLRMSASIVADTAQCFSTHHFACLIGYGASAACPYLAFETCRQWRLSKKTLNLMRNGKMQMVTIEKAQNNFKKAVNAGLMKILSKMGISLLSSYCGAQIFEIYGLGKEVVDFAFTGSVSNIGGLTLDELARESLSFWVKAFSEDTAKRLENFGFIQMRPGGEYHGNNPEMSKLLHKAVREKRESAYSIYQQHLANRPINVIRDLFEFKSERAPIPVGKVESASSIVERFCTGGMSLGAISRETHEAIAIAMNRIGGKSNSGEGGEDPIRWTPLSDVVDGYSPTLPHLKGLQNGDTATSAIKQVASGRFGVTPTFLVNADQIEIKIAQGAKPGEGGQLPGKKVSAYIARLRNSKPGVPLISPPPHHDIYSIEDLAQLIFDLHQINPKAKVSVKLVAEAGIGTVASGVAKGNADIIQISGHDGGTGASPISSIKHAGGPWELGLTETHQTLITNGLRERVILRVDGGFKSGFDVLMAAAMGADEYGFGSIAMIATGCVMARICHTNNCPVGVASQREELRARFPGVPGDLVNYFLYVAEEVRSTLAQLGYEKLDDIIGRTELLRPRDISLVKTQHLDLSYVLSNVGIPKWSSTTIRKQEVHSNGPVLDDILLSDVEISDAIENEKVVNKTFKIYNVDRAVCGRLAGAVAKKYGDTDFAGQLNITFEGSAGQSFGCFLTPGMNIRLVGEANDYVGKGMAGGELVVTPVENIGFTPEEAAIVGNTCLYGATGGQLFVRGKTGERFAVRNSLAQAVVEGTGDHCCEYMTGGCVVVLGKVGRNVAAGMTGGLAYILDDDDTLIPKINKEIVKIQRVVAPVGQMQLKSLIQAHVEKTGSAKGAAILKEWDKHLPLFWQLVPPSEEDTPEACAEYE</sequence>